<dbReference type="Proteomes" id="UP000199062">
    <property type="component" value="Unassembled WGS sequence"/>
</dbReference>
<keyword evidence="3 6" id="KW-0269">Exonuclease</keyword>
<feature type="region of interest" description="Disordered" evidence="4">
    <location>
        <begin position="373"/>
        <end position="459"/>
    </location>
</feature>
<dbReference type="EMBL" id="FOZK01000002">
    <property type="protein sequence ID" value="SFS01288.1"/>
    <property type="molecule type" value="Genomic_DNA"/>
</dbReference>
<dbReference type="PANTHER" id="PTHR30337:SF0">
    <property type="entry name" value="NUCLEASE SBCCD SUBUNIT D"/>
    <property type="match status" value="1"/>
</dbReference>
<evidence type="ECO:0000313" key="7">
    <source>
        <dbReference type="Proteomes" id="UP000199062"/>
    </source>
</evidence>
<dbReference type="InterPro" id="IPR032885">
    <property type="entry name" value="Mre11_archaea-type"/>
</dbReference>
<gene>
    <name evidence="3" type="primary">mre11</name>
    <name evidence="6" type="ORF">SAMN05216559_2475</name>
</gene>
<dbReference type="HAMAP" id="MF_02044">
    <property type="entry name" value="Mre11"/>
    <property type="match status" value="1"/>
</dbReference>
<dbReference type="RefSeq" id="WP_089816810.1">
    <property type="nucleotide sequence ID" value="NZ_FOZK01000002.1"/>
</dbReference>
<dbReference type="STRING" id="767519.SAMN05216559_2475"/>
<keyword evidence="3" id="KW-0255">Endonuclease</keyword>
<dbReference type="Gene3D" id="3.60.21.10">
    <property type="match status" value="1"/>
</dbReference>
<feature type="binding site" evidence="3">
    <location>
        <position position="183"/>
    </location>
    <ligand>
        <name>Mn(2+)</name>
        <dbReference type="ChEBI" id="CHEBI:29035"/>
        <label>1</label>
    </ligand>
</feature>
<keyword evidence="3" id="KW-0540">Nuclease</keyword>
<proteinExistence type="inferred from homology"/>
<reference evidence="6 7" key="1">
    <citation type="submission" date="2016-10" db="EMBL/GenBank/DDBJ databases">
        <authorList>
            <person name="de Groot N.N."/>
        </authorList>
    </citation>
    <scope>NUCLEOTIDE SEQUENCE [LARGE SCALE GENOMIC DNA]</scope>
    <source>
        <strain evidence="6 7">CGMCC 1.10457</strain>
    </source>
</reference>
<dbReference type="InterPro" id="IPR054879">
    <property type="entry name" value="Mre11_Halo"/>
</dbReference>
<feature type="domain" description="Calcineurin-like phosphoesterase" evidence="5">
    <location>
        <begin position="3"/>
        <end position="184"/>
    </location>
</feature>
<feature type="compositionally biased region" description="Polar residues" evidence="4">
    <location>
        <begin position="426"/>
        <end position="441"/>
    </location>
</feature>
<evidence type="ECO:0000313" key="6">
    <source>
        <dbReference type="EMBL" id="SFS01288.1"/>
    </source>
</evidence>
<organism evidence="6 7">
    <name type="scientific">Halomicrobium zhouii</name>
    <dbReference type="NCBI Taxonomy" id="767519"/>
    <lineage>
        <taxon>Archaea</taxon>
        <taxon>Methanobacteriati</taxon>
        <taxon>Methanobacteriota</taxon>
        <taxon>Stenosarchaea group</taxon>
        <taxon>Halobacteria</taxon>
        <taxon>Halobacteriales</taxon>
        <taxon>Haloarculaceae</taxon>
        <taxon>Halomicrobium</taxon>
    </lineage>
</organism>
<evidence type="ECO:0000259" key="5">
    <source>
        <dbReference type="Pfam" id="PF00149"/>
    </source>
</evidence>
<dbReference type="InterPro" id="IPR029052">
    <property type="entry name" value="Metallo-depent_PP-like"/>
</dbReference>
<dbReference type="Pfam" id="PF00149">
    <property type="entry name" value="Metallophos"/>
    <property type="match status" value="1"/>
</dbReference>
<protein>
    <recommendedName>
        <fullName evidence="3">DNA double-strand break repair protein Mre11</fullName>
        <ecNumber evidence="3">3.1.-.-</ecNumber>
    </recommendedName>
</protein>
<dbReference type="InterPro" id="IPR050535">
    <property type="entry name" value="DNA_Repair-Maintenance_Comp"/>
</dbReference>
<feature type="binding site" evidence="3">
    <location>
        <position position="85"/>
    </location>
    <ligand>
        <name>Mn(2+)</name>
        <dbReference type="ChEBI" id="CHEBI:29035"/>
        <label>2</label>
    </ligand>
</feature>
<name>A0A1I6LDD7_9EURY</name>
<comment type="activity regulation">
    <text evidence="3">Nuclease activity is regulated by Rad50.</text>
</comment>
<accession>A0A1I6LDD7</accession>
<dbReference type="GO" id="GO:0045027">
    <property type="term" value="F:DNA end binding"/>
    <property type="evidence" value="ECO:0007669"/>
    <property type="project" value="UniProtKB-UniRule"/>
</dbReference>
<feature type="compositionally biased region" description="Low complexity" evidence="4">
    <location>
        <begin position="404"/>
        <end position="425"/>
    </location>
</feature>
<feature type="compositionally biased region" description="Polar residues" evidence="4">
    <location>
        <begin position="450"/>
        <end position="459"/>
    </location>
</feature>
<feature type="binding site" evidence="3">
    <location>
        <position position="50"/>
    </location>
    <ligand>
        <name>Mn(2+)</name>
        <dbReference type="ChEBI" id="CHEBI:29035"/>
        <label>1</label>
    </ligand>
</feature>
<dbReference type="InterPro" id="IPR004843">
    <property type="entry name" value="Calcineurin-like_PHP"/>
</dbReference>
<keyword evidence="3" id="KW-0378">Hydrolase</keyword>
<comment type="function">
    <text evidence="3">Part of the Rad50/Mre11 complex, which is involved in the early steps of DNA double-strand break (DSB) repair. Mre11 binds to DSB ends and has both double-stranded 3'-5' exonuclease activity and single-stranded endonuclease activity.</text>
</comment>
<keyword evidence="3" id="KW-0479">Metal-binding</keyword>
<dbReference type="OrthoDB" id="11638at2157"/>
<dbReference type="NCBIfam" id="NF041030">
    <property type="entry name" value="Mre11_Halo"/>
    <property type="match status" value="1"/>
</dbReference>
<evidence type="ECO:0000256" key="2">
    <source>
        <dbReference type="ARBA" id="ARBA00023204"/>
    </source>
</evidence>
<evidence type="ECO:0000256" key="3">
    <source>
        <dbReference type="HAMAP-Rule" id="MF_02044"/>
    </source>
</evidence>
<sequence>MTRVIHTGDTHLGYQQYHVPERRRDFLAAFRQVVEDAVADDVDAVVHAGDLFHDRRPTLSDIMGTLDVLRNLDDADIPFLAVVGNHEAKRDAQWLDLFESLGLATRLGDDPEIIGDTAFYGLDFVPRSKRDDLAYSFEDHDADFAALVTHGLFQPFEHGNWDATEILDGAGVDFDAMLLGDDHVPDTAQVADTWLTYCGSTERASADEREDRGYNIVTFDDDVQISRRGLDTREFVFCEVELAEDEGVSRVREAVGQYDLTDAVVIVHVDGDGEPVTPASVEEFALDEGALVARVTDHRELADDREVEVNFADPDDAVRERVRELGLSEAARDIDETIRASKVAGSNVADEVESHVRELVADEDLSVFDAAPEPAGEEVEPGGEEAGAVVEGGDAPETDSETGASTAAEKVTTAAEADGGTETDGSSPEDSATDDSASPNESRPEPDASDGQSSMEEYL</sequence>
<keyword evidence="2 3" id="KW-0234">DNA repair</keyword>
<comment type="similarity">
    <text evidence="3">Belongs to the MRE11/RAD32 family.</text>
</comment>
<keyword evidence="3" id="KW-0464">Manganese</keyword>
<comment type="subunit">
    <text evidence="3">Homodimer. Forms a heterotetramer composed of two Mre11 subunits and two Rad50 subunits.</text>
</comment>
<feature type="active site" description="Proton donor" evidence="3">
    <location>
        <position position="86"/>
    </location>
</feature>
<keyword evidence="1 3" id="KW-0227">DNA damage</keyword>
<feature type="binding site" evidence="3">
    <location>
        <position position="150"/>
    </location>
    <ligand>
        <name>Mn(2+)</name>
        <dbReference type="ChEBI" id="CHEBI:29035"/>
        <label>2</label>
    </ligand>
</feature>
<dbReference type="GO" id="GO:0030145">
    <property type="term" value="F:manganese ion binding"/>
    <property type="evidence" value="ECO:0007669"/>
    <property type="project" value="UniProtKB-UniRule"/>
</dbReference>
<feature type="binding site" evidence="3">
    <location>
        <position position="9"/>
    </location>
    <ligand>
        <name>Mn(2+)</name>
        <dbReference type="ChEBI" id="CHEBI:29035"/>
        <label>1</label>
    </ligand>
</feature>
<dbReference type="GO" id="GO:0004519">
    <property type="term" value="F:endonuclease activity"/>
    <property type="evidence" value="ECO:0007669"/>
    <property type="project" value="UniProtKB-UniRule"/>
</dbReference>
<feature type="binding site" evidence="3">
    <location>
        <position position="50"/>
    </location>
    <ligand>
        <name>Mn(2+)</name>
        <dbReference type="ChEBI" id="CHEBI:29035"/>
        <label>2</label>
    </ligand>
</feature>
<comment type="cofactor">
    <cofactor evidence="3">
        <name>Mn(2+)</name>
        <dbReference type="ChEBI" id="CHEBI:29035"/>
    </cofactor>
    <text evidence="3">Binds 2 manganese ions per subunit.</text>
</comment>
<comment type="caution">
    <text evidence="3">Lacks conserved residue(s) required for the propagation of feature annotation.</text>
</comment>
<feature type="binding site" evidence="3">
    <location>
        <position position="11"/>
    </location>
    <ligand>
        <name>Mn(2+)</name>
        <dbReference type="ChEBI" id="CHEBI:29035"/>
        <label>1</label>
    </ligand>
</feature>
<dbReference type="GO" id="GO:0008408">
    <property type="term" value="F:3'-5' exonuclease activity"/>
    <property type="evidence" value="ECO:0007669"/>
    <property type="project" value="UniProtKB-UniRule"/>
</dbReference>
<dbReference type="EC" id="3.1.-.-" evidence="3"/>
<evidence type="ECO:0000256" key="4">
    <source>
        <dbReference type="SAM" id="MobiDB-lite"/>
    </source>
</evidence>
<dbReference type="AlphaFoldDB" id="A0A1I6LDD7"/>
<evidence type="ECO:0000256" key="1">
    <source>
        <dbReference type="ARBA" id="ARBA00022763"/>
    </source>
</evidence>
<dbReference type="SUPFAM" id="SSF56300">
    <property type="entry name" value="Metallo-dependent phosphatases"/>
    <property type="match status" value="1"/>
</dbReference>
<dbReference type="GO" id="GO:0000403">
    <property type="term" value="F:Y-form DNA binding"/>
    <property type="evidence" value="ECO:0007669"/>
    <property type="project" value="UniProtKB-UniRule"/>
</dbReference>
<dbReference type="GO" id="GO:0006302">
    <property type="term" value="P:double-strand break repair"/>
    <property type="evidence" value="ECO:0007669"/>
    <property type="project" value="UniProtKB-UniRule"/>
</dbReference>
<dbReference type="PANTHER" id="PTHR30337">
    <property type="entry name" value="COMPONENT OF ATP-DEPENDENT DSDNA EXONUCLEASE"/>
    <property type="match status" value="1"/>
</dbReference>
<keyword evidence="7" id="KW-1185">Reference proteome</keyword>